<gene>
    <name evidence="7" type="ORF">TCNE_LOCUS11330</name>
</gene>
<keyword evidence="3" id="KW-0132">Cell division</keyword>
<evidence type="ECO:0000313" key="8">
    <source>
        <dbReference type="Proteomes" id="UP000050794"/>
    </source>
</evidence>
<dbReference type="InterPro" id="IPR016024">
    <property type="entry name" value="ARM-type_fold"/>
</dbReference>
<comment type="similarity">
    <text evidence="1">Belongs to the ataxin-10 family.</text>
</comment>
<reference evidence="7 8" key="2">
    <citation type="submission" date="2018-11" db="EMBL/GenBank/DDBJ databases">
        <authorList>
            <consortium name="Pathogen Informatics"/>
        </authorList>
    </citation>
    <scope>NUCLEOTIDE SEQUENCE [LARGE SCALE GENOMIC DNA]</scope>
</reference>
<evidence type="ECO:0000256" key="1">
    <source>
        <dbReference type="ARBA" id="ARBA00008384"/>
    </source>
</evidence>
<evidence type="ECO:0000256" key="4">
    <source>
        <dbReference type="ARBA" id="ARBA00023306"/>
    </source>
</evidence>
<dbReference type="Proteomes" id="UP000050794">
    <property type="component" value="Unassembled WGS sequence"/>
</dbReference>
<dbReference type="GO" id="GO:0051301">
    <property type="term" value="P:cell division"/>
    <property type="evidence" value="ECO:0007669"/>
    <property type="project" value="UniProtKB-KW"/>
</dbReference>
<dbReference type="PANTHER" id="PTHR13255">
    <property type="entry name" value="ATAXIN-10"/>
    <property type="match status" value="1"/>
</dbReference>
<dbReference type="Pfam" id="PF09759">
    <property type="entry name" value="Atx10homo_assoc"/>
    <property type="match status" value="1"/>
</dbReference>
<comment type="function">
    <text evidence="5">May play a role in the regulation of cytokinesis. May play a role in signaling by stimulating protein glycosylation. Induces neuritogenesis by activating the Ras-MAP kinase pathway and is necessary for the survival of cerebellar neurons. Does not appear to play a major role in ciliogenesis.</text>
</comment>
<dbReference type="InterPro" id="IPR019156">
    <property type="entry name" value="Ataxin-10_domain"/>
</dbReference>
<name>A0A183US60_TOXCA</name>
<evidence type="ECO:0000259" key="6">
    <source>
        <dbReference type="Pfam" id="PF09759"/>
    </source>
</evidence>
<feature type="domain" description="Ataxin-10" evidence="6">
    <location>
        <begin position="359"/>
        <end position="460"/>
    </location>
</feature>
<evidence type="ECO:0000313" key="9">
    <source>
        <dbReference type="WBParaSite" id="TCNE_0001133001-mRNA-1"/>
    </source>
</evidence>
<proteinExistence type="inferred from homology"/>
<sequence length="464" mass="52136">MMEGDVSCFDGLFDGHAHDRTALIEFRKYCAVDEGSSSYLDSLPQGNLMRFICDVFKAVLDGIDKQEESFALTDDQKRFRKLTLQCLVNAANRSKRLRECIDAESVHFFRAMLRLEAFRDEVLACLVAFARPLHRKAALCSEYSDLLNDIALLWRHSSTTAGQRSWISALVSIHLEEDYAFLAECLADMEDGAFTELLVITEALLDHLETGQCVQIHSNNARFCVILLERIELEIGTLELPSGDECADESRRTKLKFDVVERLSSLVSIISSLALRRPQFDPIFHDDTTATTIVAHVLEAIVDYEIMKENAVVCVAKAPDRPMRPKQSRREAVKLPFVRNLSALLRRNVASEEQIASLKCMCVRALGNLCCESASNQSIVGKQDGVLLLLHCARRLDTDSPFIMQWAIAAVRHVCTGCPENQQRLAEIEQCPSGVVDRDRLLLQLNLRAVFDSGTGKIRLERIS</sequence>
<dbReference type="InterPro" id="IPR011989">
    <property type="entry name" value="ARM-like"/>
</dbReference>
<dbReference type="EMBL" id="UYWY01020821">
    <property type="protein sequence ID" value="VDM42651.1"/>
    <property type="molecule type" value="Genomic_DNA"/>
</dbReference>
<dbReference type="SUPFAM" id="SSF48371">
    <property type="entry name" value="ARM repeat"/>
    <property type="match status" value="2"/>
</dbReference>
<evidence type="ECO:0000256" key="5">
    <source>
        <dbReference type="ARBA" id="ARBA00045173"/>
    </source>
</evidence>
<reference evidence="9" key="1">
    <citation type="submission" date="2016-06" db="UniProtKB">
        <authorList>
            <consortium name="WormBaseParasite"/>
        </authorList>
    </citation>
    <scope>IDENTIFICATION</scope>
</reference>
<dbReference type="InterPro" id="IPR051374">
    <property type="entry name" value="Ataxin-10/CTR86_families"/>
</dbReference>
<evidence type="ECO:0000256" key="2">
    <source>
        <dbReference type="ARBA" id="ARBA00018804"/>
    </source>
</evidence>
<accession>A0A183US60</accession>
<organism evidence="8 9">
    <name type="scientific">Toxocara canis</name>
    <name type="common">Canine roundworm</name>
    <dbReference type="NCBI Taxonomy" id="6265"/>
    <lineage>
        <taxon>Eukaryota</taxon>
        <taxon>Metazoa</taxon>
        <taxon>Ecdysozoa</taxon>
        <taxon>Nematoda</taxon>
        <taxon>Chromadorea</taxon>
        <taxon>Rhabditida</taxon>
        <taxon>Spirurina</taxon>
        <taxon>Ascaridomorpha</taxon>
        <taxon>Ascaridoidea</taxon>
        <taxon>Toxocaridae</taxon>
        <taxon>Toxocara</taxon>
    </lineage>
</organism>
<evidence type="ECO:0000256" key="3">
    <source>
        <dbReference type="ARBA" id="ARBA00022618"/>
    </source>
</evidence>
<dbReference type="PANTHER" id="PTHR13255:SF0">
    <property type="entry name" value="ATAXIN-10"/>
    <property type="match status" value="1"/>
</dbReference>
<dbReference type="WBParaSite" id="TCNE_0001133001-mRNA-1">
    <property type="protein sequence ID" value="TCNE_0001133001-mRNA-1"/>
    <property type="gene ID" value="TCNE_0001133001"/>
</dbReference>
<dbReference type="Gene3D" id="1.25.10.10">
    <property type="entry name" value="Leucine-rich Repeat Variant"/>
    <property type="match status" value="1"/>
</dbReference>
<evidence type="ECO:0000313" key="7">
    <source>
        <dbReference type="EMBL" id="VDM42651.1"/>
    </source>
</evidence>
<keyword evidence="4" id="KW-0131">Cell cycle</keyword>
<dbReference type="GO" id="GO:0005829">
    <property type="term" value="C:cytosol"/>
    <property type="evidence" value="ECO:0007669"/>
    <property type="project" value="TreeGrafter"/>
</dbReference>
<keyword evidence="8" id="KW-1185">Reference proteome</keyword>
<protein>
    <recommendedName>
        <fullName evidence="2">Ataxin-10</fullName>
    </recommendedName>
</protein>
<dbReference type="AlphaFoldDB" id="A0A183US60"/>